<keyword evidence="3" id="KW-1185">Reference proteome</keyword>
<dbReference type="Proteomes" id="UP000028524">
    <property type="component" value="Unassembled WGS sequence"/>
</dbReference>
<protein>
    <submittedName>
        <fullName evidence="2">Uncharacterized protein</fullName>
    </submittedName>
</protein>
<dbReference type="EMBL" id="KL659866">
    <property type="protein sequence ID" value="KFA68449.1"/>
    <property type="molecule type" value="Genomic_DNA"/>
</dbReference>
<name>A0A084QWW4_STAC4</name>
<dbReference type="HOGENOM" id="CLU_3410798_0_0_1"/>
<evidence type="ECO:0000256" key="1">
    <source>
        <dbReference type="SAM" id="MobiDB-lite"/>
    </source>
</evidence>
<proteinExistence type="predicted"/>
<reference evidence="2 3" key="1">
    <citation type="journal article" date="2014" name="BMC Genomics">
        <title>Comparative genome sequencing reveals chemotype-specific gene clusters in the toxigenic black mold Stachybotrys.</title>
        <authorList>
            <person name="Semeiks J."/>
            <person name="Borek D."/>
            <person name="Otwinowski Z."/>
            <person name="Grishin N.V."/>
        </authorList>
    </citation>
    <scope>NUCLEOTIDE SEQUENCE [LARGE SCALE GENOMIC DNA]</scope>
    <source>
        <strain evidence="2 3">IBT 40285</strain>
    </source>
</reference>
<dbReference type="InParanoid" id="A0A084QWW4"/>
<sequence>MSRAYRHPAHQGVAKGAGHSGTSRCKMLN</sequence>
<accession>A0A084QWW4</accession>
<gene>
    <name evidence="2" type="ORF">S40285_10887</name>
</gene>
<feature type="region of interest" description="Disordered" evidence="1">
    <location>
        <begin position="1"/>
        <end position="29"/>
    </location>
</feature>
<evidence type="ECO:0000313" key="2">
    <source>
        <dbReference type="EMBL" id="KFA68449.1"/>
    </source>
</evidence>
<evidence type="ECO:0000313" key="3">
    <source>
        <dbReference type="Proteomes" id="UP000028524"/>
    </source>
</evidence>
<organism evidence="2 3">
    <name type="scientific">Stachybotrys chlorohalonatus (strain IBT 40285)</name>
    <dbReference type="NCBI Taxonomy" id="1283841"/>
    <lineage>
        <taxon>Eukaryota</taxon>
        <taxon>Fungi</taxon>
        <taxon>Dikarya</taxon>
        <taxon>Ascomycota</taxon>
        <taxon>Pezizomycotina</taxon>
        <taxon>Sordariomycetes</taxon>
        <taxon>Hypocreomycetidae</taxon>
        <taxon>Hypocreales</taxon>
        <taxon>Stachybotryaceae</taxon>
        <taxon>Stachybotrys</taxon>
    </lineage>
</organism>
<dbReference type="AlphaFoldDB" id="A0A084QWW4"/>